<dbReference type="KEGG" id="fiy:BN1229_v1_1214"/>
<keyword evidence="3" id="KW-1185">Reference proteome</keyword>
<proteinExistence type="predicted"/>
<evidence type="ECO:0000313" key="2">
    <source>
        <dbReference type="EMBL" id="CPR17355.1"/>
    </source>
</evidence>
<organism evidence="2 3">
    <name type="scientific">Candidatus Filomicrobium marinum</name>
    <dbReference type="NCBI Taxonomy" id="1608628"/>
    <lineage>
        <taxon>Bacteria</taxon>
        <taxon>Pseudomonadati</taxon>
        <taxon>Pseudomonadota</taxon>
        <taxon>Alphaproteobacteria</taxon>
        <taxon>Hyphomicrobiales</taxon>
        <taxon>Hyphomicrobiaceae</taxon>
        <taxon>Filomicrobium</taxon>
    </lineage>
</organism>
<evidence type="ECO:0000313" key="3">
    <source>
        <dbReference type="Proteomes" id="UP000033187"/>
    </source>
</evidence>
<dbReference type="EMBL" id="LN829119">
    <property type="protein sequence ID" value="CPR17355.1"/>
    <property type="molecule type" value="Genomic_DNA"/>
</dbReference>
<name>A0A0D6JDT1_9HYPH</name>
<accession>A0A0D6JDT1</accession>
<dbReference type="Proteomes" id="UP000033187">
    <property type="component" value="Chromosome 1"/>
</dbReference>
<sequence length="34" mass="3711">MYLGGGHRSGLMAPDKDRQGLRARGLGASQPDWR</sequence>
<gene>
    <name evidence="2" type="ORF">YBN1229_v1_1214</name>
</gene>
<feature type="region of interest" description="Disordered" evidence="1">
    <location>
        <begin position="1"/>
        <end position="34"/>
    </location>
</feature>
<dbReference type="KEGG" id="fil:BN1229_v1_1216"/>
<protein>
    <submittedName>
        <fullName evidence="2">Uncharacterized protein</fullName>
    </submittedName>
</protein>
<evidence type="ECO:0000256" key="1">
    <source>
        <dbReference type="SAM" id="MobiDB-lite"/>
    </source>
</evidence>
<dbReference type="AlphaFoldDB" id="A0A0D6JDT1"/>
<reference evidence="3" key="1">
    <citation type="submission" date="2015-02" db="EMBL/GenBank/DDBJ databases">
        <authorList>
            <person name="Chooi Y.-H."/>
        </authorList>
    </citation>
    <scope>NUCLEOTIDE SEQUENCE [LARGE SCALE GENOMIC DNA]</scope>
    <source>
        <strain evidence="3">strain Y</strain>
    </source>
</reference>